<keyword evidence="6 7" id="KW-0472">Membrane</keyword>
<dbReference type="SUPFAM" id="SSF161098">
    <property type="entry name" value="MetI-like"/>
    <property type="match status" value="1"/>
</dbReference>
<dbReference type="GO" id="GO:0005275">
    <property type="term" value="F:amine transmembrane transporter activity"/>
    <property type="evidence" value="ECO:0007669"/>
    <property type="project" value="TreeGrafter"/>
</dbReference>
<dbReference type="GO" id="GO:0031460">
    <property type="term" value="P:glycine betaine transport"/>
    <property type="evidence" value="ECO:0007669"/>
    <property type="project" value="TreeGrafter"/>
</dbReference>
<keyword evidence="3" id="KW-1003">Cell membrane</keyword>
<organism evidence="9 10">
    <name type="scientific">Desulfallas thermosapovorans DSM 6562</name>
    <dbReference type="NCBI Taxonomy" id="1121431"/>
    <lineage>
        <taxon>Bacteria</taxon>
        <taxon>Bacillati</taxon>
        <taxon>Bacillota</taxon>
        <taxon>Clostridia</taxon>
        <taxon>Eubacteriales</taxon>
        <taxon>Desulfallaceae</taxon>
        <taxon>Desulfallas</taxon>
    </lineage>
</organism>
<accession>A0A5S4ZVQ2</accession>
<feature type="transmembrane region" description="Helical" evidence="7">
    <location>
        <begin position="97"/>
        <end position="121"/>
    </location>
</feature>
<comment type="subcellular location">
    <subcellularLocation>
        <location evidence="7">Cell membrane</location>
        <topology evidence="7">Multi-pass membrane protein</topology>
    </subcellularLocation>
    <subcellularLocation>
        <location evidence="1">Membrane</location>
        <topology evidence="1">Multi-pass membrane protein</topology>
    </subcellularLocation>
</comment>
<sequence>MNVFPDFLRFSIAPSVNDFMDMVLVKYSAVFDYISTMILGMLMLIESFLLWVPWWLVVVLVIILGRRATKSWLTGAVMGIMLTVVGSLGMWDLMMQTLAIVGVAVFIAIIMGIPIGILMASHPKLEAFLRPILDAMQTMPSFVYLIPALMFFGLGKVPGIFATLIYALPPIIRLTNLGIKQVSSDVIEAGKAFGATRMQLLFKIQLPLAMPSIMSGVNQTTMMALAMVVIASMIGARGLGEPVLIAIGRIDIGRGLEAGICIVILAIVIDRLLQGLGNQKTSLPGSND</sequence>
<keyword evidence="10" id="KW-1185">Reference proteome</keyword>
<evidence type="ECO:0000259" key="8">
    <source>
        <dbReference type="PROSITE" id="PS50928"/>
    </source>
</evidence>
<feature type="transmembrane region" description="Helical" evidence="7">
    <location>
        <begin position="252"/>
        <end position="273"/>
    </location>
</feature>
<dbReference type="AlphaFoldDB" id="A0A5S4ZVQ2"/>
<evidence type="ECO:0000256" key="7">
    <source>
        <dbReference type="RuleBase" id="RU363032"/>
    </source>
</evidence>
<keyword evidence="4 7" id="KW-0812">Transmembrane</keyword>
<dbReference type="EMBL" id="VNHM01000003">
    <property type="protein sequence ID" value="TYO96855.1"/>
    <property type="molecule type" value="Genomic_DNA"/>
</dbReference>
<dbReference type="FunFam" id="1.10.3720.10:FF:000001">
    <property type="entry name" value="Glycine betaine ABC transporter, permease"/>
    <property type="match status" value="1"/>
</dbReference>
<reference evidence="9 10" key="1">
    <citation type="submission" date="2019-07" db="EMBL/GenBank/DDBJ databases">
        <title>Genomic Encyclopedia of Type Strains, Phase I: the one thousand microbial genomes (KMG-I) project.</title>
        <authorList>
            <person name="Kyrpides N."/>
        </authorList>
    </citation>
    <scope>NUCLEOTIDE SEQUENCE [LARGE SCALE GENOMIC DNA]</scope>
    <source>
        <strain evidence="9 10">DSM 6562</strain>
    </source>
</reference>
<dbReference type="PANTHER" id="PTHR47737:SF1">
    <property type="entry name" value="GLYCINE BETAINE_PROLINE BETAINE TRANSPORT SYSTEM PERMEASE PROTEIN PROW"/>
    <property type="match status" value="1"/>
</dbReference>
<feature type="transmembrane region" description="Helical" evidence="7">
    <location>
        <begin position="142"/>
        <end position="168"/>
    </location>
</feature>
<dbReference type="CDD" id="cd06261">
    <property type="entry name" value="TM_PBP2"/>
    <property type="match status" value="1"/>
</dbReference>
<evidence type="ECO:0000256" key="3">
    <source>
        <dbReference type="ARBA" id="ARBA00022475"/>
    </source>
</evidence>
<evidence type="ECO:0000256" key="4">
    <source>
        <dbReference type="ARBA" id="ARBA00022692"/>
    </source>
</evidence>
<dbReference type="InterPro" id="IPR035906">
    <property type="entry name" value="MetI-like_sf"/>
</dbReference>
<dbReference type="InterPro" id="IPR000515">
    <property type="entry name" value="MetI-like"/>
</dbReference>
<dbReference type="Gene3D" id="1.10.3720.10">
    <property type="entry name" value="MetI-like"/>
    <property type="match status" value="1"/>
</dbReference>
<name>A0A5S4ZVQ2_9FIRM</name>
<gene>
    <name evidence="9" type="ORF">LX24_00664</name>
</gene>
<evidence type="ECO:0000256" key="6">
    <source>
        <dbReference type="ARBA" id="ARBA00023136"/>
    </source>
</evidence>
<dbReference type="PANTHER" id="PTHR47737">
    <property type="entry name" value="GLYCINE BETAINE/PROLINE BETAINE TRANSPORT SYSTEM PERMEASE PROTEIN PROW"/>
    <property type="match status" value="1"/>
</dbReference>
<dbReference type="GO" id="GO:0043190">
    <property type="term" value="C:ATP-binding cassette (ABC) transporter complex"/>
    <property type="evidence" value="ECO:0007669"/>
    <property type="project" value="TreeGrafter"/>
</dbReference>
<feature type="transmembrane region" description="Helical" evidence="7">
    <location>
        <begin position="71"/>
        <end position="91"/>
    </location>
</feature>
<evidence type="ECO:0000313" key="9">
    <source>
        <dbReference type="EMBL" id="TYO96855.1"/>
    </source>
</evidence>
<dbReference type="PROSITE" id="PS50928">
    <property type="entry name" value="ABC_TM1"/>
    <property type="match status" value="1"/>
</dbReference>
<comment type="caution">
    <text evidence="9">The sequence shown here is derived from an EMBL/GenBank/DDBJ whole genome shotgun (WGS) entry which is preliminary data.</text>
</comment>
<dbReference type="GO" id="GO:0015871">
    <property type="term" value="P:choline transport"/>
    <property type="evidence" value="ECO:0007669"/>
    <property type="project" value="TreeGrafter"/>
</dbReference>
<evidence type="ECO:0000256" key="5">
    <source>
        <dbReference type="ARBA" id="ARBA00022989"/>
    </source>
</evidence>
<dbReference type="Pfam" id="PF00528">
    <property type="entry name" value="BPD_transp_1"/>
    <property type="match status" value="1"/>
</dbReference>
<dbReference type="GO" id="GO:0015226">
    <property type="term" value="F:carnitine transmembrane transporter activity"/>
    <property type="evidence" value="ECO:0007669"/>
    <property type="project" value="TreeGrafter"/>
</dbReference>
<feature type="transmembrane region" description="Helical" evidence="7">
    <location>
        <begin position="33"/>
        <end position="64"/>
    </location>
</feature>
<proteinExistence type="inferred from homology"/>
<feature type="transmembrane region" description="Helical" evidence="7">
    <location>
        <begin position="220"/>
        <end position="240"/>
    </location>
</feature>
<comment type="similarity">
    <text evidence="7">Belongs to the binding-protein-dependent transport system permease family.</text>
</comment>
<evidence type="ECO:0000256" key="2">
    <source>
        <dbReference type="ARBA" id="ARBA00022448"/>
    </source>
</evidence>
<dbReference type="RefSeq" id="WP_166510728.1">
    <property type="nucleotide sequence ID" value="NZ_VNHM01000003.1"/>
</dbReference>
<keyword evidence="2 7" id="KW-0813">Transport</keyword>
<dbReference type="Proteomes" id="UP000323166">
    <property type="component" value="Unassembled WGS sequence"/>
</dbReference>
<evidence type="ECO:0000313" key="10">
    <source>
        <dbReference type="Proteomes" id="UP000323166"/>
    </source>
</evidence>
<evidence type="ECO:0000256" key="1">
    <source>
        <dbReference type="ARBA" id="ARBA00004141"/>
    </source>
</evidence>
<feature type="domain" description="ABC transmembrane type-1" evidence="8">
    <location>
        <begin position="94"/>
        <end position="273"/>
    </location>
</feature>
<keyword evidence="5 7" id="KW-1133">Transmembrane helix</keyword>
<protein>
    <submittedName>
        <fullName evidence="9">Glycine betaine/proline transport system permease protein</fullName>
    </submittedName>
</protein>